<protein>
    <submittedName>
        <fullName evidence="1">Uncharacterized protein</fullName>
    </submittedName>
</protein>
<name>A0ACC4CJR0_POPAL</name>
<dbReference type="EMBL" id="RCHU02000003">
    <property type="protein sequence ID" value="KAL3598106.1"/>
    <property type="molecule type" value="Genomic_DNA"/>
</dbReference>
<evidence type="ECO:0000313" key="2">
    <source>
        <dbReference type="Proteomes" id="UP000309997"/>
    </source>
</evidence>
<proteinExistence type="predicted"/>
<dbReference type="Proteomes" id="UP000309997">
    <property type="component" value="Unassembled WGS sequence"/>
</dbReference>
<reference evidence="1 2" key="1">
    <citation type="journal article" date="2024" name="Plant Biotechnol. J.">
        <title>Genome and CRISPR/Cas9 system of a widespread forest tree (Populus alba) in the world.</title>
        <authorList>
            <person name="Liu Y.J."/>
            <person name="Jiang P.F."/>
            <person name="Han X.M."/>
            <person name="Li X.Y."/>
            <person name="Wang H.M."/>
            <person name="Wang Y.J."/>
            <person name="Wang X.X."/>
            <person name="Zeng Q.Y."/>
        </authorList>
    </citation>
    <scope>NUCLEOTIDE SEQUENCE [LARGE SCALE GENOMIC DNA]</scope>
    <source>
        <strain evidence="2">cv. PAL-ZL1</strain>
    </source>
</reference>
<keyword evidence="2" id="KW-1185">Reference proteome</keyword>
<organism evidence="1 2">
    <name type="scientific">Populus alba</name>
    <name type="common">White poplar</name>
    <dbReference type="NCBI Taxonomy" id="43335"/>
    <lineage>
        <taxon>Eukaryota</taxon>
        <taxon>Viridiplantae</taxon>
        <taxon>Streptophyta</taxon>
        <taxon>Embryophyta</taxon>
        <taxon>Tracheophyta</taxon>
        <taxon>Spermatophyta</taxon>
        <taxon>Magnoliopsida</taxon>
        <taxon>eudicotyledons</taxon>
        <taxon>Gunneridae</taxon>
        <taxon>Pentapetalae</taxon>
        <taxon>rosids</taxon>
        <taxon>fabids</taxon>
        <taxon>Malpighiales</taxon>
        <taxon>Salicaceae</taxon>
        <taxon>Saliceae</taxon>
        <taxon>Populus</taxon>
    </lineage>
</organism>
<evidence type="ECO:0000313" key="1">
    <source>
        <dbReference type="EMBL" id="KAL3598106.1"/>
    </source>
</evidence>
<comment type="caution">
    <text evidence="1">The sequence shown here is derived from an EMBL/GenBank/DDBJ whole genome shotgun (WGS) entry which is preliminary data.</text>
</comment>
<gene>
    <name evidence="1" type="ORF">D5086_006024</name>
</gene>
<sequence length="112" mass="12373">MRMGVKALGSIERKMGLKEMLGSGFVTLFAGEGMVRGRSGFSLQREGLVTSLNRERAKEGKALAPGGRKSKGRWSALVFFSKTEGMVVASVRGFGFPLFQKSLCSRRRLRWL</sequence>
<accession>A0ACC4CJR0</accession>